<keyword evidence="3" id="KW-1185">Reference proteome</keyword>
<accession>A0A553RDM0</accession>
<reference evidence="2 3" key="1">
    <citation type="journal article" date="2019" name="Sci. Data">
        <title>Hybrid genome assembly and annotation of Danionella translucida.</title>
        <authorList>
            <person name="Kadobianskyi M."/>
            <person name="Schulze L."/>
            <person name="Schuelke M."/>
            <person name="Judkewitz B."/>
        </authorList>
    </citation>
    <scope>NUCLEOTIDE SEQUENCE [LARGE SCALE GENOMIC DNA]</scope>
    <source>
        <strain evidence="2 3">Bolton</strain>
    </source>
</reference>
<dbReference type="Proteomes" id="UP000316079">
    <property type="component" value="Unassembled WGS sequence"/>
</dbReference>
<evidence type="ECO:0000313" key="2">
    <source>
        <dbReference type="EMBL" id="TRZ00280.1"/>
    </source>
</evidence>
<protein>
    <submittedName>
        <fullName evidence="2">Uncharacterized protein</fullName>
    </submittedName>
</protein>
<feature type="compositionally biased region" description="Polar residues" evidence="1">
    <location>
        <begin position="67"/>
        <end position="76"/>
    </location>
</feature>
<comment type="caution">
    <text evidence="2">The sequence shown here is derived from an EMBL/GenBank/DDBJ whole genome shotgun (WGS) entry which is preliminary data.</text>
</comment>
<sequence length="132" mass="14197">MRADGDARRGGGERAAEVDGSLLVGSAPVEGVIPKTVLPVGILFCERGESKRCDPDYCCERDTASPRPSTFTFQRESLSKRCKGGSESSDTEQPVHARELLPFFSMNGDMPHVPITTLAGIASLTDPLDLCR</sequence>
<dbReference type="EMBL" id="SRMA01024564">
    <property type="protein sequence ID" value="TRZ00280.1"/>
    <property type="molecule type" value="Genomic_DNA"/>
</dbReference>
<dbReference type="OrthoDB" id="418242at2759"/>
<organism evidence="2 3">
    <name type="scientific">Danionella cerebrum</name>
    <dbReference type="NCBI Taxonomy" id="2873325"/>
    <lineage>
        <taxon>Eukaryota</taxon>
        <taxon>Metazoa</taxon>
        <taxon>Chordata</taxon>
        <taxon>Craniata</taxon>
        <taxon>Vertebrata</taxon>
        <taxon>Euteleostomi</taxon>
        <taxon>Actinopterygii</taxon>
        <taxon>Neopterygii</taxon>
        <taxon>Teleostei</taxon>
        <taxon>Ostariophysi</taxon>
        <taxon>Cypriniformes</taxon>
        <taxon>Danionidae</taxon>
        <taxon>Danioninae</taxon>
        <taxon>Danionella</taxon>
    </lineage>
</organism>
<evidence type="ECO:0000256" key="1">
    <source>
        <dbReference type="SAM" id="MobiDB-lite"/>
    </source>
</evidence>
<name>A0A553RDM0_9TELE</name>
<gene>
    <name evidence="2" type="ORF">DNTS_011605</name>
</gene>
<proteinExistence type="predicted"/>
<dbReference type="AlphaFoldDB" id="A0A553RDM0"/>
<evidence type="ECO:0000313" key="3">
    <source>
        <dbReference type="Proteomes" id="UP000316079"/>
    </source>
</evidence>
<feature type="region of interest" description="Disordered" evidence="1">
    <location>
        <begin position="67"/>
        <end position="95"/>
    </location>
</feature>